<evidence type="ECO:0000313" key="3">
    <source>
        <dbReference type="Proteomes" id="UP001500782"/>
    </source>
</evidence>
<keyword evidence="1" id="KW-0472">Membrane</keyword>
<reference evidence="2 3" key="1">
    <citation type="journal article" date="2019" name="Int. J. Syst. Evol. Microbiol.">
        <title>The Global Catalogue of Microorganisms (GCM) 10K type strain sequencing project: providing services to taxonomists for standard genome sequencing and annotation.</title>
        <authorList>
            <consortium name="The Broad Institute Genomics Platform"/>
            <consortium name="The Broad Institute Genome Sequencing Center for Infectious Disease"/>
            <person name="Wu L."/>
            <person name="Ma J."/>
        </authorList>
    </citation>
    <scope>NUCLEOTIDE SEQUENCE [LARGE SCALE GENOMIC DNA]</scope>
    <source>
        <strain evidence="2 3">JCM 9731</strain>
    </source>
</reference>
<keyword evidence="3" id="KW-1185">Reference proteome</keyword>
<keyword evidence="1" id="KW-1133">Transmembrane helix</keyword>
<proteinExistence type="predicted"/>
<feature type="transmembrane region" description="Helical" evidence="1">
    <location>
        <begin position="60"/>
        <end position="80"/>
    </location>
</feature>
<comment type="caution">
    <text evidence="2">The sequence shown here is derived from an EMBL/GenBank/DDBJ whole genome shotgun (WGS) entry which is preliminary data.</text>
</comment>
<keyword evidence="1" id="KW-0812">Transmembrane</keyword>
<organism evidence="2 3">
    <name type="scientific">Bacillus carboniphilus</name>
    <dbReference type="NCBI Taxonomy" id="86663"/>
    <lineage>
        <taxon>Bacteria</taxon>
        <taxon>Bacillati</taxon>
        <taxon>Bacillota</taxon>
        <taxon>Bacilli</taxon>
        <taxon>Bacillales</taxon>
        <taxon>Bacillaceae</taxon>
        <taxon>Bacillus</taxon>
    </lineage>
</organism>
<sequence>MKIVKISLTIILIPVAIFIWYDVFQLISIEMGNGDQEGKTTVIQQGISLLSAEAGGTSRWYSLALMVVGVLAIVVILMLGRNNKR</sequence>
<feature type="transmembrane region" description="Helical" evidence="1">
    <location>
        <begin position="7"/>
        <end position="27"/>
    </location>
</feature>
<dbReference type="Proteomes" id="UP001500782">
    <property type="component" value="Unassembled WGS sequence"/>
</dbReference>
<accession>A0ABN0VXC8</accession>
<evidence type="ECO:0000256" key="1">
    <source>
        <dbReference type="SAM" id="Phobius"/>
    </source>
</evidence>
<protein>
    <submittedName>
        <fullName evidence="2">Uncharacterized protein</fullName>
    </submittedName>
</protein>
<name>A0ABN0VXC8_9BACI</name>
<dbReference type="RefSeq" id="WP_343796550.1">
    <property type="nucleotide sequence ID" value="NZ_BAAADJ010000006.1"/>
</dbReference>
<dbReference type="EMBL" id="BAAADJ010000006">
    <property type="protein sequence ID" value="GAA0319692.1"/>
    <property type="molecule type" value="Genomic_DNA"/>
</dbReference>
<evidence type="ECO:0000313" key="2">
    <source>
        <dbReference type="EMBL" id="GAA0319692.1"/>
    </source>
</evidence>
<gene>
    <name evidence="2" type="ORF">GCM10008967_07780</name>
</gene>